<dbReference type="AlphaFoldDB" id="A0A4R2PXL7"/>
<evidence type="ECO:0000256" key="1">
    <source>
        <dbReference type="SAM" id="Phobius"/>
    </source>
</evidence>
<keyword evidence="1" id="KW-0812">Transmembrane</keyword>
<keyword evidence="1" id="KW-0472">Membrane</keyword>
<organism evidence="2 3">
    <name type="scientific">Rhodovulum marinum</name>
    <dbReference type="NCBI Taxonomy" id="320662"/>
    <lineage>
        <taxon>Bacteria</taxon>
        <taxon>Pseudomonadati</taxon>
        <taxon>Pseudomonadota</taxon>
        <taxon>Alphaproteobacteria</taxon>
        <taxon>Rhodobacterales</taxon>
        <taxon>Paracoccaceae</taxon>
        <taxon>Rhodovulum</taxon>
    </lineage>
</organism>
<dbReference type="EMBL" id="SLXP01000006">
    <property type="protein sequence ID" value="TCP40943.1"/>
    <property type="molecule type" value="Genomic_DNA"/>
</dbReference>
<comment type="caution">
    <text evidence="2">The sequence shown here is derived from an EMBL/GenBank/DDBJ whole genome shotgun (WGS) entry which is preliminary data.</text>
</comment>
<name>A0A4R2PXL7_9RHOB</name>
<sequence>MTQAIQTLRDGYQGLMLLMQISLDRLLFPTAIGLSLSFCAYIMTL</sequence>
<gene>
    <name evidence="2" type="ORF">EV662_106159</name>
</gene>
<protein>
    <submittedName>
        <fullName evidence="2">Uncharacterized protein</fullName>
    </submittedName>
</protein>
<accession>A0A4R2PXL7</accession>
<dbReference type="Proteomes" id="UP000294835">
    <property type="component" value="Unassembled WGS sequence"/>
</dbReference>
<reference evidence="2 3" key="1">
    <citation type="submission" date="2019-03" db="EMBL/GenBank/DDBJ databases">
        <title>Genomic Encyclopedia of Type Strains, Phase IV (KMG-IV): sequencing the most valuable type-strain genomes for metagenomic binning, comparative biology and taxonomic classification.</title>
        <authorList>
            <person name="Goeker M."/>
        </authorList>
    </citation>
    <scope>NUCLEOTIDE SEQUENCE [LARGE SCALE GENOMIC DNA]</scope>
    <source>
        <strain evidence="2 3">DSM 18063</strain>
    </source>
</reference>
<proteinExistence type="predicted"/>
<feature type="transmembrane region" description="Helical" evidence="1">
    <location>
        <begin position="26"/>
        <end position="44"/>
    </location>
</feature>
<keyword evidence="3" id="KW-1185">Reference proteome</keyword>
<dbReference type="RefSeq" id="WP_165915581.1">
    <property type="nucleotide sequence ID" value="NZ_SLXP01000006.1"/>
</dbReference>
<evidence type="ECO:0000313" key="2">
    <source>
        <dbReference type="EMBL" id="TCP40943.1"/>
    </source>
</evidence>
<evidence type="ECO:0000313" key="3">
    <source>
        <dbReference type="Proteomes" id="UP000294835"/>
    </source>
</evidence>
<keyword evidence="1" id="KW-1133">Transmembrane helix</keyword>